<dbReference type="InterPro" id="IPR009959">
    <property type="entry name" value="Cyclase_SnoaL-like"/>
</dbReference>
<sequence>MQRSGIRDSEVWSQGDAEAAERYIAPKYKIFHDPGDPWEGRELDLTAYKARVRTLRAAFPDQHFDIQRLFADGDAVVVTWLWSATHQGELPGFAATQKRIFMSGATAYFFEGDRLAGHWQITDRLGVYQQLQAAKSAA</sequence>
<protein>
    <submittedName>
        <fullName evidence="1">Predicted ester cyclase</fullName>
    </submittedName>
</protein>
<dbReference type="Pfam" id="PF07366">
    <property type="entry name" value="SnoaL"/>
    <property type="match status" value="1"/>
</dbReference>
<organism evidence="1 2">
    <name type="scientific">Solimonas aquatica</name>
    <dbReference type="NCBI Taxonomy" id="489703"/>
    <lineage>
        <taxon>Bacteria</taxon>
        <taxon>Pseudomonadati</taxon>
        <taxon>Pseudomonadota</taxon>
        <taxon>Gammaproteobacteria</taxon>
        <taxon>Nevskiales</taxon>
        <taxon>Nevskiaceae</taxon>
        <taxon>Solimonas</taxon>
    </lineage>
</organism>
<reference evidence="1 2" key="1">
    <citation type="submission" date="2016-10" db="EMBL/GenBank/DDBJ databases">
        <authorList>
            <person name="de Groot N.N."/>
        </authorList>
    </citation>
    <scope>NUCLEOTIDE SEQUENCE [LARGE SCALE GENOMIC DNA]</scope>
    <source>
        <strain evidence="1 2">DSM 25927</strain>
    </source>
</reference>
<proteinExistence type="predicted"/>
<evidence type="ECO:0000313" key="1">
    <source>
        <dbReference type="EMBL" id="SEQ27438.1"/>
    </source>
</evidence>
<dbReference type="STRING" id="489703.SAMN04488038_105106"/>
<dbReference type="RefSeq" id="WP_093284108.1">
    <property type="nucleotide sequence ID" value="NZ_FOFS01000005.1"/>
</dbReference>
<dbReference type="GO" id="GO:0030638">
    <property type="term" value="P:polyketide metabolic process"/>
    <property type="evidence" value="ECO:0007669"/>
    <property type="project" value="InterPro"/>
</dbReference>
<dbReference type="InterPro" id="IPR032710">
    <property type="entry name" value="NTF2-like_dom_sf"/>
</dbReference>
<name>A0A1H9ER09_9GAMM</name>
<dbReference type="Gene3D" id="3.10.450.50">
    <property type="match status" value="1"/>
</dbReference>
<dbReference type="AlphaFoldDB" id="A0A1H9ER09"/>
<dbReference type="SUPFAM" id="SSF54427">
    <property type="entry name" value="NTF2-like"/>
    <property type="match status" value="1"/>
</dbReference>
<dbReference type="Proteomes" id="UP000199233">
    <property type="component" value="Unassembled WGS sequence"/>
</dbReference>
<gene>
    <name evidence="1" type="ORF">SAMN04488038_105106</name>
</gene>
<dbReference type="OrthoDB" id="9182871at2"/>
<keyword evidence="2" id="KW-1185">Reference proteome</keyword>
<dbReference type="PANTHER" id="PTHR38436:SF1">
    <property type="entry name" value="ESTER CYCLASE"/>
    <property type="match status" value="1"/>
</dbReference>
<accession>A0A1H9ER09</accession>
<dbReference type="PANTHER" id="PTHR38436">
    <property type="entry name" value="POLYKETIDE CYCLASE SNOAL-LIKE DOMAIN"/>
    <property type="match status" value="1"/>
</dbReference>
<evidence type="ECO:0000313" key="2">
    <source>
        <dbReference type="Proteomes" id="UP000199233"/>
    </source>
</evidence>
<dbReference type="EMBL" id="FOFS01000005">
    <property type="protein sequence ID" value="SEQ27438.1"/>
    <property type="molecule type" value="Genomic_DNA"/>
</dbReference>